<accession>A0ABT5G766</accession>
<dbReference type="RefSeq" id="WP_272178589.1">
    <property type="nucleotide sequence ID" value="NZ_JAQOSK010000022.1"/>
</dbReference>
<comment type="caution">
    <text evidence="1">The sequence shown here is derived from an EMBL/GenBank/DDBJ whole genome shotgun (WGS) entry which is preliminary data.</text>
</comment>
<gene>
    <name evidence="1" type="ORF">PO587_39095</name>
</gene>
<reference evidence="1 2" key="1">
    <citation type="journal article" date="2015" name="Int. J. Syst. Evol. Microbiol.">
        <title>Streptomyces gilvifuscus sp. nov., an actinomycete that produces antibacterial compounds isolated from soil.</title>
        <authorList>
            <person name="Nguyen T.M."/>
            <person name="Kim J."/>
        </authorList>
    </citation>
    <scope>NUCLEOTIDE SEQUENCE [LARGE SCALE GENOMIC DNA]</scope>
    <source>
        <strain evidence="1 2">T113</strain>
    </source>
</reference>
<proteinExistence type="predicted"/>
<evidence type="ECO:0000313" key="2">
    <source>
        <dbReference type="Proteomes" id="UP001221328"/>
    </source>
</evidence>
<organism evidence="1 2">
    <name type="scientific">Streptomyces gilvifuscus</name>
    <dbReference type="NCBI Taxonomy" id="1550617"/>
    <lineage>
        <taxon>Bacteria</taxon>
        <taxon>Bacillati</taxon>
        <taxon>Actinomycetota</taxon>
        <taxon>Actinomycetes</taxon>
        <taxon>Kitasatosporales</taxon>
        <taxon>Streptomycetaceae</taxon>
        <taxon>Streptomyces</taxon>
    </lineage>
</organism>
<evidence type="ECO:0000313" key="1">
    <source>
        <dbReference type="EMBL" id="MDC2960446.1"/>
    </source>
</evidence>
<protein>
    <submittedName>
        <fullName evidence="1">Uncharacterized protein</fullName>
    </submittedName>
</protein>
<sequence length="56" mass="6260">MSIAGADRYTACLVVAAALTAFLAVALPAIWSRHAYRREAALKVLRETMRALWRRT</sequence>
<keyword evidence="2" id="KW-1185">Reference proteome</keyword>
<name>A0ABT5G766_9ACTN</name>
<dbReference type="Proteomes" id="UP001221328">
    <property type="component" value="Unassembled WGS sequence"/>
</dbReference>
<dbReference type="EMBL" id="JAQOSK010000022">
    <property type="protein sequence ID" value="MDC2960446.1"/>
    <property type="molecule type" value="Genomic_DNA"/>
</dbReference>